<reference evidence="2" key="1">
    <citation type="journal article" date="2008" name="Nat. Genet.">
        <title>The Pristionchus pacificus genome provides a unique perspective on nematode lifestyle and parasitism.</title>
        <authorList>
            <person name="Dieterich C."/>
            <person name="Clifton S.W."/>
            <person name="Schuster L.N."/>
            <person name="Chinwalla A."/>
            <person name="Delehaunty K."/>
            <person name="Dinkelacker I."/>
            <person name="Fulton L."/>
            <person name="Fulton R."/>
            <person name="Godfrey J."/>
            <person name="Minx P."/>
            <person name="Mitreva M."/>
            <person name="Roeseler W."/>
            <person name="Tian H."/>
            <person name="Witte H."/>
            <person name="Yang S.P."/>
            <person name="Wilson R.K."/>
            <person name="Sommer R.J."/>
        </authorList>
    </citation>
    <scope>NUCLEOTIDE SEQUENCE [LARGE SCALE GENOMIC DNA]</scope>
    <source>
        <strain evidence="2">PS312</strain>
    </source>
</reference>
<reference evidence="1" key="2">
    <citation type="submission" date="2022-06" db="UniProtKB">
        <authorList>
            <consortium name="EnsemblMetazoa"/>
        </authorList>
    </citation>
    <scope>IDENTIFICATION</scope>
    <source>
        <strain evidence="1">PS312</strain>
    </source>
</reference>
<evidence type="ECO:0000313" key="2">
    <source>
        <dbReference type="Proteomes" id="UP000005239"/>
    </source>
</evidence>
<proteinExistence type="predicted"/>
<dbReference type="EnsemblMetazoa" id="PPA36268.1">
    <property type="protein sequence ID" value="PPA36268.1"/>
    <property type="gene ID" value="WBGene00274637"/>
</dbReference>
<dbReference type="Proteomes" id="UP000005239">
    <property type="component" value="Unassembled WGS sequence"/>
</dbReference>
<protein>
    <submittedName>
        <fullName evidence="1">Uncharacterized protein</fullName>
    </submittedName>
</protein>
<name>A0A2A6CVT4_PRIPA</name>
<dbReference type="AlphaFoldDB" id="A0A2A6CVT4"/>
<organism evidence="1 2">
    <name type="scientific">Pristionchus pacificus</name>
    <name type="common">Parasitic nematode worm</name>
    <dbReference type="NCBI Taxonomy" id="54126"/>
    <lineage>
        <taxon>Eukaryota</taxon>
        <taxon>Metazoa</taxon>
        <taxon>Ecdysozoa</taxon>
        <taxon>Nematoda</taxon>
        <taxon>Chromadorea</taxon>
        <taxon>Rhabditida</taxon>
        <taxon>Rhabditina</taxon>
        <taxon>Diplogasteromorpha</taxon>
        <taxon>Diplogasteroidea</taxon>
        <taxon>Neodiplogasteridae</taxon>
        <taxon>Pristionchus</taxon>
    </lineage>
</organism>
<keyword evidence="2" id="KW-1185">Reference proteome</keyword>
<accession>A0A8R1USV3</accession>
<evidence type="ECO:0000313" key="1">
    <source>
        <dbReference type="EnsemblMetazoa" id="PPA36268.1"/>
    </source>
</evidence>
<accession>A0A2A6CVT4</accession>
<gene>
    <name evidence="1" type="primary">WBGene00274637</name>
</gene>
<sequence>MVYKPRNIDRVPFMARLRKMMHTVMEEVALVQLQGEASQFLIQVNCAIIYPPGKSYIYSSPVNLPELYEIVNEFEIQGIKLEFHQKEHVKFAQMFADFVDKLQGVRLRPLTVKELTNVNKNLELRDKIKHPTRKVKKAALEEYVYKQPPTAHFEQARERLKPAILRKRTNPTRATQPIVDQPELFAQIPGRSNDDFDEAELEALIKQENYIKPEPLCEVDDTPFPLEGLRGPPGTISILKAEIKEEEPCELDATSTPQPVHYGTPEEELMLKEEIKEEELDFPSTSYSSTLPSTSFDETAIAGATAHLQEGGALEWNGAEGDEGGAMTTTHGLTGAVQRGRRKRPPTTIYVLPPNATVHGAKRAAPPPQIRIIRPANQTYSPAYSTQRTVQQFQKIAPYSAKAGAMPMKRVIVRERKPVTAISTASFQGLSLTQFNNGRVQWVDVKCDYCSATLDEQGMGRHVCGEP</sequence>